<sequence>MSEEVQSCKCIPFRTCLKSFAPPLEEEPGRSLAMITARTAAWRERRAGLPPVECRGAAYIGPSKRVLLISIVVFQ</sequence>
<dbReference type="EMBL" id="JANIIK010000116">
    <property type="protein sequence ID" value="KAJ3588282.1"/>
    <property type="molecule type" value="Genomic_DNA"/>
</dbReference>
<keyword evidence="2" id="KW-1185">Reference proteome</keyword>
<evidence type="ECO:0000313" key="1">
    <source>
        <dbReference type="EMBL" id="KAJ3588282.1"/>
    </source>
</evidence>
<dbReference type="AlphaFoldDB" id="A0A9Q0I645"/>
<comment type="caution">
    <text evidence="1">The sequence shown here is derived from an EMBL/GenBank/DDBJ whole genome shotgun (WGS) entry which is preliminary data.</text>
</comment>
<gene>
    <name evidence="1" type="ORF">NHX12_011875</name>
</gene>
<protein>
    <submittedName>
        <fullName evidence="1">Uncharacterized protein</fullName>
    </submittedName>
</protein>
<name>A0A9Q0I645_9TELE</name>
<accession>A0A9Q0I645</accession>
<dbReference type="Proteomes" id="UP001148018">
    <property type="component" value="Unassembled WGS sequence"/>
</dbReference>
<evidence type="ECO:0000313" key="2">
    <source>
        <dbReference type="Proteomes" id="UP001148018"/>
    </source>
</evidence>
<proteinExistence type="predicted"/>
<organism evidence="1 2">
    <name type="scientific">Muraenolepis orangiensis</name>
    <name type="common">Patagonian moray cod</name>
    <dbReference type="NCBI Taxonomy" id="630683"/>
    <lineage>
        <taxon>Eukaryota</taxon>
        <taxon>Metazoa</taxon>
        <taxon>Chordata</taxon>
        <taxon>Craniata</taxon>
        <taxon>Vertebrata</taxon>
        <taxon>Euteleostomi</taxon>
        <taxon>Actinopterygii</taxon>
        <taxon>Neopterygii</taxon>
        <taxon>Teleostei</taxon>
        <taxon>Neoteleostei</taxon>
        <taxon>Acanthomorphata</taxon>
        <taxon>Zeiogadaria</taxon>
        <taxon>Gadariae</taxon>
        <taxon>Gadiformes</taxon>
        <taxon>Muraenolepidoidei</taxon>
        <taxon>Muraenolepididae</taxon>
        <taxon>Muraenolepis</taxon>
    </lineage>
</organism>
<reference evidence="1" key="1">
    <citation type="submission" date="2022-07" db="EMBL/GenBank/DDBJ databases">
        <title>Chromosome-level genome of Muraenolepis orangiensis.</title>
        <authorList>
            <person name="Kim J."/>
        </authorList>
    </citation>
    <scope>NUCLEOTIDE SEQUENCE</scope>
    <source>
        <strain evidence="1">KU_S4_2022</strain>
        <tissue evidence="1">Muscle</tissue>
    </source>
</reference>